<evidence type="ECO:0000313" key="11">
    <source>
        <dbReference type="Proteomes" id="UP000193218"/>
    </source>
</evidence>
<dbReference type="InParanoid" id="A0A1Y1UET3"/>
<feature type="transmembrane region" description="Helical" evidence="6">
    <location>
        <begin position="211"/>
        <end position="230"/>
    </location>
</feature>
<dbReference type="EMBL" id="NBSH01000009">
    <property type="protein sequence ID" value="ORX36047.1"/>
    <property type="molecule type" value="Genomic_DNA"/>
</dbReference>
<dbReference type="GeneID" id="33560229"/>
<proteinExistence type="predicted"/>
<dbReference type="InterPro" id="IPR018823">
    <property type="entry name" value="ArAE_2_N"/>
</dbReference>
<feature type="transmembrane region" description="Helical" evidence="6">
    <location>
        <begin position="91"/>
        <end position="109"/>
    </location>
</feature>
<evidence type="ECO:0000259" key="7">
    <source>
        <dbReference type="Pfam" id="PF10334"/>
    </source>
</evidence>
<dbReference type="OrthoDB" id="2274698at2759"/>
<organism evidence="10 11">
    <name type="scientific">Kockovaella imperatae</name>
    <dbReference type="NCBI Taxonomy" id="4999"/>
    <lineage>
        <taxon>Eukaryota</taxon>
        <taxon>Fungi</taxon>
        <taxon>Dikarya</taxon>
        <taxon>Basidiomycota</taxon>
        <taxon>Agaricomycotina</taxon>
        <taxon>Tremellomycetes</taxon>
        <taxon>Tremellales</taxon>
        <taxon>Cuniculitremaceae</taxon>
        <taxon>Kockovaella</taxon>
    </lineage>
</organism>
<feature type="transmembrane region" description="Helical" evidence="6">
    <location>
        <begin position="645"/>
        <end position="664"/>
    </location>
</feature>
<feature type="transmembrane region" description="Helical" evidence="6">
    <location>
        <begin position="65"/>
        <end position="85"/>
    </location>
</feature>
<keyword evidence="3 6" id="KW-1133">Transmembrane helix</keyword>
<feature type="transmembrane region" description="Helical" evidence="6">
    <location>
        <begin position="36"/>
        <end position="53"/>
    </location>
</feature>
<feature type="region of interest" description="Disordered" evidence="5">
    <location>
        <begin position="526"/>
        <end position="567"/>
    </location>
</feature>
<evidence type="ECO:0000256" key="3">
    <source>
        <dbReference type="ARBA" id="ARBA00022989"/>
    </source>
</evidence>
<feature type="domain" description="Integral membrane bound transporter" evidence="9">
    <location>
        <begin position="619"/>
        <end position="753"/>
    </location>
</feature>
<sequence length="1013" mass="112235">MADEKESESSTKGSKMSAKLPPWLLKGLKNGRQWKTFIRCLVALFAALILMLCNKTLQLQGQAAFFSLILAMIIPPSFALSLYIFAFMTLAMGMLFGWAWGCASMASAIRARDKVLLASQYEKVESGFSADQNIDAQFQESVFRGAFLDPRSSTVMAVFFFVGTYFLAWIRATKPRLQVMLFCLFGTILLDVMSLYGPLFPTAQYLLPRILLIPTAFYFAIALATTLLIFPQSLNHQLTTSIIDTTLRPILSQLKLQDEVLKGDPGHSAHIREQAEKARGIRRGIVAAIGGLQGQMAMLQLEVTRGQISGANLAKTFDKVKQVGGTSHVLASFIILLEQDLSTREHVDKHGGIALKSRMQGIEKHRKQGTSLQDLFPILESSTRDLRQAIENGISGTIDWLNIINHSRWKAAPKDATDMASRQATLDHLRETLAEYRKSKSFELLEQVKDLFDPSGDLKPGQTHILRSSSFALFRCHVFTTALISFGIMTVELLEFLLDVEKSNPRARIQWPAAFAKMLASAANDREASNPLQLGTDNEDDTGSELTLVDKPDKPKRTWPKDADAEDPRNGFQRFGRSASAFGKRLISPQGLFALKYAIISVALQVPFLCHNSAFFVYSEKGLWAVIMAQMGLGVYPGEQIAGFVARVIGTAGGLINGMVIWYIGAPGKGHGNPYGIAAATMVFVSPFMFIRLVCPPQSMAIWLMIAVMSVFVVGYSWVDEHVVQVANSGAGAALAGRRALLVLIGFAAAFIIMLFPRPLSAKRDVRLTLARCISSTSDLYSYIIQSIENDTEVEDESREKDVVMKRIDRIRGQFVGVMGQLSVIEQKIAFASFEPGVRGPWPKKRYEAIFRAQLGLLNALALLGFAHARLKPQWARRLERTNLMNPDFIADSLHHFYLLHSSLEAGRPLPVNTSILERLVYHSQSSDGTRTNAWKGDSEPNFEQREEDQALAALGQKLTWNLCHDEQMSIFAATTVAMTYVASGLEELTREIADLVGETSLAGLDRARERRA</sequence>
<evidence type="ECO:0008006" key="12">
    <source>
        <dbReference type="Google" id="ProtNLM"/>
    </source>
</evidence>
<feature type="transmembrane region" description="Helical" evidence="6">
    <location>
        <begin position="594"/>
        <end position="616"/>
    </location>
</feature>
<evidence type="ECO:0000256" key="5">
    <source>
        <dbReference type="SAM" id="MobiDB-lite"/>
    </source>
</evidence>
<feature type="transmembrane region" description="Helical" evidence="6">
    <location>
        <begin position="178"/>
        <end position="199"/>
    </location>
</feature>
<dbReference type="STRING" id="4999.A0A1Y1UET3"/>
<protein>
    <recommendedName>
        <fullName evidence="12">ER transporter 6TM N-terminal domain-containing protein</fullName>
    </recommendedName>
</protein>
<feature type="domain" description="Putative ER transporter 6TM N-terminal" evidence="8">
    <location>
        <begin position="20"/>
        <end position="445"/>
    </location>
</feature>
<dbReference type="PANTHER" id="PTHR37994">
    <property type="entry name" value="ARAE_2_N DOMAIN-CONTAINING PROTEIN-RELATED"/>
    <property type="match status" value="1"/>
</dbReference>
<keyword evidence="2 6" id="KW-0812">Transmembrane</keyword>
<evidence type="ECO:0000256" key="2">
    <source>
        <dbReference type="ARBA" id="ARBA00022692"/>
    </source>
</evidence>
<gene>
    <name evidence="10" type="ORF">BD324DRAFT_651951</name>
</gene>
<name>A0A1Y1UET3_9TREE</name>
<dbReference type="Pfam" id="PF10334">
    <property type="entry name" value="BRE4"/>
    <property type="match status" value="1"/>
</dbReference>
<dbReference type="InterPro" id="IPR018820">
    <property type="entry name" value="BRE4-related_DUF2421"/>
</dbReference>
<reference evidence="10 11" key="1">
    <citation type="submission" date="2017-03" db="EMBL/GenBank/DDBJ databases">
        <title>Widespread Adenine N6-methylation of Active Genes in Fungi.</title>
        <authorList>
            <consortium name="DOE Joint Genome Institute"/>
            <person name="Mondo S.J."/>
            <person name="Dannebaum R.O."/>
            <person name="Kuo R.C."/>
            <person name="Louie K.B."/>
            <person name="Bewick A.J."/>
            <person name="Labutti K."/>
            <person name="Haridas S."/>
            <person name="Kuo A."/>
            <person name="Salamov A."/>
            <person name="Ahrendt S.R."/>
            <person name="Lau R."/>
            <person name="Bowen B.P."/>
            <person name="Lipzen A."/>
            <person name="Sullivan W."/>
            <person name="Andreopoulos W.B."/>
            <person name="Clum A."/>
            <person name="Lindquist E."/>
            <person name="Daum C."/>
            <person name="Northen T.R."/>
            <person name="Ramamoorthy G."/>
            <person name="Schmitz R.J."/>
            <person name="Gryganskyi A."/>
            <person name="Culley D."/>
            <person name="Magnuson J."/>
            <person name="James T.Y."/>
            <person name="O'Malley M.A."/>
            <person name="Stajich J.E."/>
            <person name="Spatafora J.W."/>
            <person name="Visel A."/>
            <person name="Grigoriev I.V."/>
        </authorList>
    </citation>
    <scope>NUCLEOTIDE SEQUENCE [LARGE SCALE GENOMIC DNA]</scope>
    <source>
        <strain evidence="10 11">NRRL Y-17943</strain>
    </source>
</reference>
<dbReference type="PANTHER" id="PTHR37994:SF3">
    <property type="entry name" value="ER TRANSPORTER 6TM N-TERMINAL DOMAIN-CONTAINING PROTEIN"/>
    <property type="match status" value="1"/>
</dbReference>
<dbReference type="Proteomes" id="UP000193218">
    <property type="component" value="Unassembled WGS sequence"/>
</dbReference>
<comment type="caution">
    <text evidence="10">The sequence shown here is derived from an EMBL/GenBank/DDBJ whole genome shotgun (WGS) entry which is preliminary data.</text>
</comment>
<accession>A0A1Y1UET3</accession>
<keyword evidence="4 6" id="KW-0472">Membrane</keyword>
<evidence type="ECO:0000313" key="10">
    <source>
        <dbReference type="EMBL" id="ORX36047.1"/>
    </source>
</evidence>
<dbReference type="InterPro" id="IPR049453">
    <property type="entry name" value="Memb_transporter_dom"/>
</dbReference>
<dbReference type="Pfam" id="PF13515">
    <property type="entry name" value="FUSC_2"/>
    <property type="match status" value="1"/>
</dbReference>
<evidence type="ECO:0000256" key="1">
    <source>
        <dbReference type="ARBA" id="ARBA00004141"/>
    </source>
</evidence>
<dbReference type="Pfam" id="PF10337">
    <property type="entry name" value="ArAE_2_N"/>
    <property type="match status" value="1"/>
</dbReference>
<feature type="transmembrane region" description="Helical" evidence="6">
    <location>
        <begin position="154"/>
        <end position="172"/>
    </location>
</feature>
<dbReference type="AlphaFoldDB" id="A0A1Y1UET3"/>
<feature type="transmembrane region" description="Helical" evidence="6">
    <location>
        <begin position="622"/>
        <end position="638"/>
    </location>
</feature>
<evidence type="ECO:0000256" key="4">
    <source>
        <dbReference type="ARBA" id="ARBA00023136"/>
    </source>
</evidence>
<feature type="transmembrane region" description="Helical" evidence="6">
    <location>
        <begin position="739"/>
        <end position="757"/>
    </location>
</feature>
<feature type="compositionally biased region" description="Basic and acidic residues" evidence="5">
    <location>
        <begin position="548"/>
        <end position="567"/>
    </location>
</feature>
<feature type="transmembrane region" description="Helical" evidence="6">
    <location>
        <begin position="701"/>
        <end position="719"/>
    </location>
</feature>
<evidence type="ECO:0000259" key="9">
    <source>
        <dbReference type="Pfam" id="PF13515"/>
    </source>
</evidence>
<dbReference type="RefSeq" id="XP_021870176.1">
    <property type="nucleotide sequence ID" value="XM_022018420.1"/>
</dbReference>
<keyword evidence="11" id="KW-1185">Reference proteome</keyword>
<feature type="domain" description="DUF2421" evidence="7">
    <location>
        <begin position="757"/>
        <end position="999"/>
    </location>
</feature>
<comment type="subcellular location">
    <subcellularLocation>
        <location evidence="1">Membrane</location>
        <topology evidence="1">Multi-pass membrane protein</topology>
    </subcellularLocation>
</comment>
<feature type="transmembrane region" description="Helical" evidence="6">
    <location>
        <begin position="676"/>
        <end position="694"/>
    </location>
</feature>
<evidence type="ECO:0000259" key="8">
    <source>
        <dbReference type="Pfam" id="PF10337"/>
    </source>
</evidence>
<evidence type="ECO:0000256" key="6">
    <source>
        <dbReference type="SAM" id="Phobius"/>
    </source>
</evidence>